<dbReference type="AlphaFoldDB" id="A0A4S8KMG5"/>
<accession>A0A4S8KMG5</accession>
<keyword evidence="2" id="KW-1185">Reference proteome</keyword>
<gene>
    <name evidence="1" type="ORF">K435DRAFT_704187</name>
</gene>
<proteinExistence type="predicted"/>
<sequence length="55" mass="6572">ESEVIADFDLLNDVRQDIWDRTWANSAKQVIIDRYLKICHVCKEIQQLELNIKIQ</sequence>
<organism evidence="1 2">
    <name type="scientific">Dendrothele bispora (strain CBS 962.96)</name>
    <dbReference type="NCBI Taxonomy" id="1314807"/>
    <lineage>
        <taxon>Eukaryota</taxon>
        <taxon>Fungi</taxon>
        <taxon>Dikarya</taxon>
        <taxon>Basidiomycota</taxon>
        <taxon>Agaricomycotina</taxon>
        <taxon>Agaricomycetes</taxon>
        <taxon>Agaricomycetidae</taxon>
        <taxon>Agaricales</taxon>
        <taxon>Agaricales incertae sedis</taxon>
        <taxon>Dendrothele</taxon>
    </lineage>
</organism>
<feature type="non-terminal residue" evidence="1">
    <location>
        <position position="1"/>
    </location>
</feature>
<evidence type="ECO:0000313" key="2">
    <source>
        <dbReference type="Proteomes" id="UP000297245"/>
    </source>
</evidence>
<protein>
    <submittedName>
        <fullName evidence="1">Uncharacterized protein</fullName>
    </submittedName>
</protein>
<evidence type="ECO:0000313" key="1">
    <source>
        <dbReference type="EMBL" id="THU76703.1"/>
    </source>
</evidence>
<dbReference type="EMBL" id="ML180746">
    <property type="protein sequence ID" value="THU76703.1"/>
    <property type="molecule type" value="Genomic_DNA"/>
</dbReference>
<dbReference type="Proteomes" id="UP000297245">
    <property type="component" value="Unassembled WGS sequence"/>
</dbReference>
<reference evidence="1 2" key="1">
    <citation type="journal article" date="2019" name="Nat. Ecol. Evol.">
        <title>Megaphylogeny resolves global patterns of mushroom evolution.</title>
        <authorList>
            <person name="Varga T."/>
            <person name="Krizsan K."/>
            <person name="Foldi C."/>
            <person name="Dima B."/>
            <person name="Sanchez-Garcia M."/>
            <person name="Sanchez-Ramirez S."/>
            <person name="Szollosi G.J."/>
            <person name="Szarkandi J.G."/>
            <person name="Papp V."/>
            <person name="Albert L."/>
            <person name="Andreopoulos W."/>
            <person name="Angelini C."/>
            <person name="Antonin V."/>
            <person name="Barry K.W."/>
            <person name="Bougher N.L."/>
            <person name="Buchanan P."/>
            <person name="Buyck B."/>
            <person name="Bense V."/>
            <person name="Catcheside P."/>
            <person name="Chovatia M."/>
            <person name="Cooper J."/>
            <person name="Damon W."/>
            <person name="Desjardin D."/>
            <person name="Finy P."/>
            <person name="Geml J."/>
            <person name="Haridas S."/>
            <person name="Hughes K."/>
            <person name="Justo A."/>
            <person name="Karasinski D."/>
            <person name="Kautmanova I."/>
            <person name="Kiss B."/>
            <person name="Kocsube S."/>
            <person name="Kotiranta H."/>
            <person name="LaButti K.M."/>
            <person name="Lechner B.E."/>
            <person name="Liimatainen K."/>
            <person name="Lipzen A."/>
            <person name="Lukacs Z."/>
            <person name="Mihaltcheva S."/>
            <person name="Morgado L.N."/>
            <person name="Niskanen T."/>
            <person name="Noordeloos M.E."/>
            <person name="Ohm R.A."/>
            <person name="Ortiz-Santana B."/>
            <person name="Ovrebo C."/>
            <person name="Racz N."/>
            <person name="Riley R."/>
            <person name="Savchenko A."/>
            <person name="Shiryaev A."/>
            <person name="Soop K."/>
            <person name="Spirin V."/>
            <person name="Szebenyi C."/>
            <person name="Tomsovsky M."/>
            <person name="Tulloss R.E."/>
            <person name="Uehling J."/>
            <person name="Grigoriev I.V."/>
            <person name="Vagvolgyi C."/>
            <person name="Papp T."/>
            <person name="Martin F.M."/>
            <person name="Miettinen O."/>
            <person name="Hibbett D.S."/>
            <person name="Nagy L.G."/>
        </authorList>
    </citation>
    <scope>NUCLEOTIDE SEQUENCE [LARGE SCALE GENOMIC DNA]</scope>
    <source>
        <strain evidence="1 2">CBS 962.96</strain>
    </source>
</reference>
<name>A0A4S8KMG5_DENBC</name>